<dbReference type="PRINTS" id="PR00035">
    <property type="entry name" value="HTHGNTR"/>
</dbReference>
<feature type="domain" description="HTH gntR-type" evidence="6">
    <location>
        <begin position="38"/>
        <end position="106"/>
    </location>
</feature>
<dbReference type="PROSITE" id="PS50949">
    <property type="entry name" value="HTH_GNTR"/>
    <property type="match status" value="1"/>
</dbReference>
<dbReference type="Gene3D" id="3.40.640.10">
    <property type="entry name" value="Type I PLP-dependent aspartate aminotransferase-like (Major domain)"/>
    <property type="match status" value="1"/>
</dbReference>
<gene>
    <name evidence="7" type="ORF">GCM10011366_07040</name>
</gene>
<accession>A0A917BHD2</accession>
<keyword evidence="4" id="KW-0238">DNA-binding</keyword>
<dbReference type="CDD" id="cd07377">
    <property type="entry name" value="WHTH_GntR"/>
    <property type="match status" value="1"/>
</dbReference>
<evidence type="ECO:0000256" key="5">
    <source>
        <dbReference type="ARBA" id="ARBA00023163"/>
    </source>
</evidence>
<evidence type="ECO:0000256" key="1">
    <source>
        <dbReference type="ARBA" id="ARBA00005384"/>
    </source>
</evidence>
<comment type="similarity">
    <text evidence="1">In the C-terminal section; belongs to the class-I pyridoxal-phosphate-dependent aminotransferase family.</text>
</comment>
<dbReference type="InterPro" id="IPR015421">
    <property type="entry name" value="PyrdxlP-dep_Trfase_major"/>
</dbReference>
<dbReference type="SUPFAM" id="SSF53383">
    <property type="entry name" value="PLP-dependent transferases"/>
    <property type="match status" value="1"/>
</dbReference>
<dbReference type="InterPro" id="IPR004839">
    <property type="entry name" value="Aminotransferase_I/II_large"/>
</dbReference>
<dbReference type="AlphaFoldDB" id="A0A917BHD2"/>
<reference evidence="7" key="2">
    <citation type="submission" date="2020-09" db="EMBL/GenBank/DDBJ databases">
        <authorList>
            <person name="Sun Q."/>
            <person name="Zhou Y."/>
        </authorList>
    </citation>
    <scope>NUCLEOTIDE SEQUENCE</scope>
    <source>
        <strain evidence="7">CGMCC 1.12160</strain>
    </source>
</reference>
<dbReference type="GO" id="GO:0003700">
    <property type="term" value="F:DNA-binding transcription factor activity"/>
    <property type="evidence" value="ECO:0007669"/>
    <property type="project" value="InterPro"/>
</dbReference>
<reference evidence="7" key="1">
    <citation type="journal article" date="2014" name="Int. J. Syst. Evol. Microbiol.">
        <title>Complete genome sequence of Corynebacterium casei LMG S-19264T (=DSM 44701T), isolated from a smear-ripened cheese.</title>
        <authorList>
            <consortium name="US DOE Joint Genome Institute (JGI-PGF)"/>
            <person name="Walter F."/>
            <person name="Albersmeier A."/>
            <person name="Kalinowski J."/>
            <person name="Ruckert C."/>
        </authorList>
    </citation>
    <scope>NUCLEOTIDE SEQUENCE</scope>
    <source>
        <strain evidence="7">CGMCC 1.12160</strain>
    </source>
</reference>
<comment type="caution">
    <text evidence="7">The sequence shown here is derived from an EMBL/GenBank/DDBJ whole genome shotgun (WGS) entry which is preliminary data.</text>
</comment>
<dbReference type="Pfam" id="PF00392">
    <property type="entry name" value="GntR"/>
    <property type="match status" value="1"/>
</dbReference>
<evidence type="ECO:0000259" key="6">
    <source>
        <dbReference type="PROSITE" id="PS50949"/>
    </source>
</evidence>
<dbReference type="InterPro" id="IPR000524">
    <property type="entry name" value="Tscrpt_reg_HTH_GntR"/>
</dbReference>
<dbReference type="SUPFAM" id="SSF46785">
    <property type="entry name" value="Winged helix' DNA-binding domain"/>
    <property type="match status" value="1"/>
</dbReference>
<sequence length="504" mass="53314">MDDQSTFRHAGGMPLALTASRVASLVGQHLEGPGRGEGPAYARLADALRQAIVDGRLPQGTRLPSERDLTGPVGLSRTTVTRAYAELRDQGYVVTRRGSGSLVRVPDVPGGRVDHLLAPSSLDGADVADLTCTAQGAPPGLTEAFERAMADLPAYLPGTGYYPGGLPALRERIAARFTRRGLPTDPEQVLVTAGALAAVATACGPLVRRRAPVLVESPTYPNAVAALQGAGARVVPHPIDHLTHDWDVPGLAAALRASGARTAYLIPDFHNPTGALMSDEQRVQVARVLRAHDVVAVVDESLVDLPLDGQEVPAAPLGRHLPTAVTVGSASKTFWGGLRIGWLRVPRSRVEEFASSRLRLDLGAPVVEQLVLCHLLDRYDEIVAERRASLRAGRDVLLEGLSVQLPDWRVRVPTGGMALWCALPRPGSTRLAVAARRHGVVLAPGPTFAPAGGMDGWVRLPYSLPAAQLAGVAGRLAAAWDDVVRGRVRLEDLGRGVSGDRIIA</sequence>
<evidence type="ECO:0000256" key="4">
    <source>
        <dbReference type="ARBA" id="ARBA00023125"/>
    </source>
</evidence>
<dbReference type="SMART" id="SM00345">
    <property type="entry name" value="HTH_GNTR"/>
    <property type="match status" value="1"/>
</dbReference>
<dbReference type="EMBL" id="BMEM01000001">
    <property type="protein sequence ID" value="GGF41885.1"/>
    <property type="molecule type" value="Genomic_DNA"/>
</dbReference>
<dbReference type="Pfam" id="PF00155">
    <property type="entry name" value="Aminotran_1_2"/>
    <property type="match status" value="1"/>
</dbReference>
<dbReference type="CDD" id="cd00609">
    <property type="entry name" value="AAT_like"/>
    <property type="match status" value="1"/>
</dbReference>
<dbReference type="InterPro" id="IPR015424">
    <property type="entry name" value="PyrdxlP-dep_Trfase"/>
</dbReference>
<evidence type="ECO:0000313" key="8">
    <source>
        <dbReference type="Proteomes" id="UP000605670"/>
    </source>
</evidence>
<dbReference type="PANTHER" id="PTHR46577">
    <property type="entry name" value="HTH-TYPE TRANSCRIPTIONAL REGULATORY PROTEIN GABR"/>
    <property type="match status" value="1"/>
</dbReference>
<dbReference type="Gene3D" id="1.10.10.10">
    <property type="entry name" value="Winged helix-like DNA-binding domain superfamily/Winged helix DNA-binding domain"/>
    <property type="match status" value="1"/>
</dbReference>
<dbReference type="PANTHER" id="PTHR46577:SF1">
    <property type="entry name" value="HTH-TYPE TRANSCRIPTIONAL REGULATORY PROTEIN GABR"/>
    <property type="match status" value="1"/>
</dbReference>
<keyword evidence="8" id="KW-1185">Reference proteome</keyword>
<evidence type="ECO:0000256" key="3">
    <source>
        <dbReference type="ARBA" id="ARBA00023015"/>
    </source>
</evidence>
<keyword evidence="2" id="KW-0663">Pyridoxal phosphate</keyword>
<dbReference type="GO" id="GO:0030170">
    <property type="term" value="F:pyridoxal phosphate binding"/>
    <property type="evidence" value="ECO:0007669"/>
    <property type="project" value="InterPro"/>
</dbReference>
<organism evidence="7 8">
    <name type="scientific">Ornithinimicrobium tianjinense</name>
    <dbReference type="NCBI Taxonomy" id="1195761"/>
    <lineage>
        <taxon>Bacteria</taxon>
        <taxon>Bacillati</taxon>
        <taxon>Actinomycetota</taxon>
        <taxon>Actinomycetes</taxon>
        <taxon>Micrococcales</taxon>
        <taxon>Ornithinimicrobiaceae</taxon>
        <taxon>Ornithinimicrobium</taxon>
    </lineage>
</organism>
<evidence type="ECO:0000256" key="2">
    <source>
        <dbReference type="ARBA" id="ARBA00022898"/>
    </source>
</evidence>
<keyword evidence="5" id="KW-0804">Transcription</keyword>
<dbReference type="GO" id="GO:0003677">
    <property type="term" value="F:DNA binding"/>
    <property type="evidence" value="ECO:0007669"/>
    <property type="project" value="UniProtKB-KW"/>
</dbReference>
<dbReference type="InterPro" id="IPR051446">
    <property type="entry name" value="HTH_trans_reg/aminotransferase"/>
</dbReference>
<keyword evidence="3" id="KW-0805">Transcription regulation</keyword>
<dbReference type="RefSeq" id="WP_229734847.1">
    <property type="nucleotide sequence ID" value="NZ_BAABKH010000015.1"/>
</dbReference>
<dbReference type="InterPro" id="IPR036388">
    <property type="entry name" value="WH-like_DNA-bd_sf"/>
</dbReference>
<dbReference type="Proteomes" id="UP000605670">
    <property type="component" value="Unassembled WGS sequence"/>
</dbReference>
<dbReference type="InterPro" id="IPR036390">
    <property type="entry name" value="WH_DNA-bd_sf"/>
</dbReference>
<evidence type="ECO:0000313" key="7">
    <source>
        <dbReference type="EMBL" id="GGF41885.1"/>
    </source>
</evidence>
<protein>
    <submittedName>
        <fullName evidence="7">GntR family transcriptional regulator</fullName>
    </submittedName>
</protein>
<proteinExistence type="inferred from homology"/>
<name>A0A917BHD2_9MICO</name>